<keyword evidence="3 5" id="KW-1133">Transmembrane helix</keyword>
<comment type="caution">
    <text evidence="7">The sequence shown here is derived from an EMBL/GenBank/DDBJ whole genome shotgun (WGS) entry which is preliminary data.</text>
</comment>
<evidence type="ECO:0000256" key="3">
    <source>
        <dbReference type="ARBA" id="ARBA00022989"/>
    </source>
</evidence>
<evidence type="ECO:0000256" key="2">
    <source>
        <dbReference type="ARBA" id="ARBA00022692"/>
    </source>
</evidence>
<feature type="transmembrane region" description="Helical" evidence="5">
    <location>
        <begin position="408"/>
        <end position="430"/>
    </location>
</feature>
<comment type="subcellular location">
    <subcellularLocation>
        <location evidence="1">Membrane</location>
        <topology evidence="1">Multi-pass membrane protein</topology>
    </subcellularLocation>
</comment>
<dbReference type="CDD" id="cd17365">
    <property type="entry name" value="MFS_PcaK_like"/>
    <property type="match status" value="1"/>
</dbReference>
<dbReference type="EMBL" id="JAGTIS010000006">
    <property type="protein sequence ID" value="MBT8767042.1"/>
    <property type="molecule type" value="Genomic_DNA"/>
</dbReference>
<dbReference type="SUPFAM" id="SSF103473">
    <property type="entry name" value="MFS general substrate transporter"/>
    <property type="match status" value="1"/>
</dbReference>
<keyword evidence="8" id="KW-1185">Reference proteome</keyword>
<dbReference type="InterPro" id="IPR020846">
    <property type="entry name" value="MFS_dom"/>
</dbReference>
<evidence type="ECO:0000256" key="5">
    <source>
        <dbReference type="SAM" id="Phobius"/>
    </source>
</evidence>
<reference evidence="7 8" key="1">
    <citation type="submission" date="2021-04" db="EMBL/GenBank/DDBJ databases">
        <title>Pseudomonas boanensis sp. nov., a bacterium isolated from river water used for household purposes in Boane District, Mozambique.</title>
        <authorList>
            <person name="Nicklasson M."/>
            <person name="Martin-Rodriguez A.J."/>
            <person name="Thorell K."/>
            <person name="Neves L."/>
            <person name="Mussagy A."/>
            <person name="Rydberg H.A."/>
            <person name="Hernroth B."/>
            <person name="Svensson-Stadler L."/>
            <person name="Sjoling A."/>
        </authorList>
    </citation>
    <scope>NUCLEOTIDE SEQUENCE [LARGE SCALE GENOMIC DNA]</scope>
    <source>
        <strain evidence="7 8">DB1</strain>
    </source>
</reference>
<evidence type="ECO:0000256" key="1">
    <source>
        <dbReference type="ARBA" id="ARBA00004141"/>
    </source>
</evidence>
<evidence type="ECO:0000313" key="7">
    <source>
        <dbReference type="EMBL" id="MBT8767042.1"/>
    </source>
</evidence>
<organism evidence="7 8">
    <name type="scientific">Metapseudomonas boanensis</name>
    <dbReference type="NCBI Taxonomy" id="2822138"/>
    <lineage>
        <taxon>Bacteria</taxon>
        <taxon>Pseudomonadati</taxon>
        <taxon>Pseudomonadota</taxon>
        <taxon>Gammaproteobacteria</taxon>
        <taxon>Pseudomonadales</taxon>
        <taxon>Pseudomonadaceae</taxon>
        <taxon>Metapseudomonas</taxon>
    </lineage>
</organism>
<feature type="transmembrane region" description="Helical" evidence="5">
    <location>
        <begin position="342"/>
        <end position="366"/>
    </location>
</feature>
<feature type="domain" description="Major facilitator superfamily (MFS) profile" evidence="6">
    <location>
        <begin position="22"/>
        <end position="435"/>
    </location>
</feature>
<keyword evidence="4 5" id="KW-0472">Membrane</keyword>
<dbReference type="PROSITE" id="PS50850">
    <property type="entry name" value="MFS"/>
    <property type="match status" value="1"/>
</dbReference>
<dbReference type="InterPro" id="IPR011701">
    <property type="entry name" value="MFS"/>
</dbReference>
<name>A0ABS5XL78_9GAMM</name>
<protein>
    <submittedName>
        <fullName evidence="7">Aromatic acid/H+ symport family MFS transporter</fullName>
    </submittedName>
</protein>
<dbReference type="PROSITE" id="PS00217">
    <property type="entry name" value="SUGAR_TRANSPORT_2"/>
    <property type="match status" value="1"/>
</dbReference>
<gene>
    <name evidence="7" type="ORF">J7302_13055</name>
</gene>
<dbReference type="Gene3D" id="1.20.1250.20">
    <property type="entry name" value="MFS general substrate transporter like domains"/>
    <property type="match status" value="1"/>
</dbReference>
<feature type="transmembrane region" description="Helical" evidence="5">
    <location>
        <begin position="172"/>
        <end position="192"/>
    </location>
</feature>
<evidence type="ECO:0000259" key="6">
    <source>
        <dbReference type="PROSITE" id="PS50850"/>
    </source>
</evidence>
<proteinExistence type="predicted"/>
<feature type="transmembrane region" description="Helical" evidence="5">
    <location>
        <begin position="378"/>
        <end position="402"/>
    </location>
</feature>
<dbReference type="InterPro" id="IPR005829">
    <property type="entry name" value="Sugar_transporter_CS"/>
</dbReference>
<dbReference type="RefSeq" id="WP_215375099.1">
    <property type="nucleotide sequence ID" value="NZ_JAGTIS010000006.1"/>
</dbReference>
<feature type="transmembrane region" description="Helical" evidence="5">
    <location>
        <begin position="88"/>
        <end position="106"/>
    </location>
</feature>
<feature type="transmembrane region" description="Helical" evidence="5">
    <location>
        <begin position="291"/>
        <end position="311"/>
    </location>
</feature>
<feature type="transmembrane region" description="Helical" evidence="5">
    <location>
        <begin position="251"/>
        <end position="271"/>
    </location>
</feature>
<evidence type="ECO:0000313" key="8">
    <source>
        <dbReference type="Proteomes" id="UP001519667"/>
    </source>
</evidence>
<evidence type="ECO:0000256" key="4">
    <source>
        <dbReference type="ARBA" id="ARBA00023136"/>
    </source>
</evidence>
<dbReference type="InterPro" id="IPR036259">
    <property type="entry name" value="MFS_trans_sf"/>
</dbReference>
<feature type="transmembrane region" description="Helical" evidence="5">
    <location>
        <begin position="112"/>
        <end position="134"/>
    </location>
</feature>
<dbReference type="PANTHER" id="PTHR23508:SF10">
    <property type="entry name" value="CARBOXYLIC ACID TRANSPORTER PROTEIN HOMOLOG"/>
    <property type="match status" value="1"/>
</dbReference>
<accession>A0ABS5XL78</accession>
<dbReference type="Proteomes" id="UP001519667">
    <property type="component" value="Unassembled WGS sequence"/>
</dbReference>
<sequence length="450" mass="47813">MRTIDVSALLDGACFNAFHRRVLFWCALIIIFDGYDLVIYGVVLPALMKGWGLTALEAGLLGSCALFGMMLGALFFGPLSDRIGRRKTIMTCVILFSGFTVINGFARNPVEFALCRFIAGLGIGGVMPNVVALMNEYAPRKIRSTLVAIMFSGYSIGGMLSAGLGILLMPVWGWQAVFFVALVPLLVLPLLVRQLPESLNFLLRDGQVSRAQQLLCHAVPDYLPQPDDQLSLAKGQASKVSILQLFQEGRAVNTLMLWLAFFCCLLMVYALSSWLPKLMNAAGYGLNSSLAFLLVLNFGAIFGAIGGGWLGDRIGLGRVLLAFFVMGALALSLLALKSPLPVLYLLIGIAGASTIGTQILANACTVQFYPAHIRSTGLGWAMGIGRVGAIIGPLLGGALHAAALPIQASFLAFAVPGVVGAAAILAFLWYQPGRRSLGSAEAVEPLRGAS</sequence>
<keyword evidence="2 5" id="KW-0812">Transmembrane</keyword>
<feature type="transmembrane region" description="Helical" evidence="5">
    <location>
        <begin position="318"/>
        <end position="336"/>
    </location>
</feature>
<feature type="transmembrane region" description="Helical" evidence="5">
    <location>
        <begin position="22"/>
        <end position="43"/>
    </location>
</feature>
<dbReference type="Pfam" id="PF07690">
    <property type="entry name" value="MFS_1"/>
    <property type="match status" value="1"/>
</dbReference>
<feature type="transmembrane region" description="Helical" evidence="5">
    <location>
        <begin position="55"/>
        <end position="76"/>
    </location>
</feature>
<feature type="transmembrane region" description="Helical" evidence="5">
    <location>
        <begin position="146"/>
        <end position="166"/>
    </location>
</feature>
<dbReference type="PANTHER" id="PTHR23508">
    <property type="entry name" value="CARBOXYLIC ACID TRANSPORTER PROTEIN HOMOLOG"/>
    <property type="match status" value="1"/>
</dbReference>